<proteinExistence type="predicted"/>
<organism evidence="2">
    <name type="scientific">viral metagenome</name>
    <dbReference type="NCBI Taxonomy" id="1070528"/>
    <lineage>
        <taxon>unclassified sequences</taxon>
        <taxon>metagenomes</taxon>
        <taxon>organismal metagenomes</taxon>
    </lineage>
</organism>
<evidence type="ECO:0000256" key="1">
    <source>
        <dbReference type="SAM" id="Coils"/>
    </source>
</evidence>
<sequence length="221" mass="25729">MSEIKDKLIEVLKINNVCISNKGNICLNDLVNNIIKSSNSVLYIKKISDKKIKIKNNNDCYITPDNCLEILKQGKSKLCKEIIRKVEFNENDDESLAVINDKVDEYNIISSQLSKLLTSDCKKWLKNEIVPTIQETNNKIVSLNNVVDTYRVNDELRRLELEYKNSDNYQLELERDIKMKEIDLKIKEADIKIKKLDLEIEIERNKHSDVIKQNATKQSNK</sequence>
<reference evidence="2" key="1">
    <citation type="journal article" date="2020" name="Nature">
        <title>Giant virus diversity and host interactions through global metagenomics.</title>
        <authorList>
            <person name="Schulz F."/>
            <person name="Roux S."/>
            <person name="Paez-Espino D."/>
            <person name="Jungbluth S."/>
            <person name="Walsh D.A."/>
            <person name="Denef V.J."/>
            <person name="McMahon K.D."/>
            <person name="Konstantinidis K.T."/>
            <person name="Eloe-Fadrosh E.A."/>
            <person name="Kyrpides N.C."/>
            <person name="Woyke T."/>
        </authorList>
    </citation>
    <scope>NUCLEOTIDE SEQUENCE</scope>
    <source>
        <strain evidence="2">GVMAG-S-1014582-52</strain>
    </source>
</reference>
<feature type="coiled-coil region" evidence="1">
    <location>
        <begin position="179"/>
        <end position="206"/>
    </location>
</feature>
<dbReference type="EMBL" id="MN740556">
    <property type="protein sequence ID" value="QHU32871.1"/>
    <property type="molecule type" value="Genomic_DNA"/>
</dbReference>
<name>A0A6C0LSZ2_9ZZZZ</name>
<protein>
    <submittedName>
        <fullName evidence="2">Uncharacterized protein</fullName>
    </submittedName>
</protein>
<evidence type="ECO:0000313" key="2">
    <source>
        <dbReference type="EMBL" id="QHU32871.1"/>
    </source>
</evidence>
<accession>A0A6C0LSZ2</accession>
<dbReference type="AlphaFoldDB" id="A0A6C0LSZ2"/>
<keyword evidence="1" id="KW-0175">Coiled coil</keyword>